<dbReference type="InterPro" id="IPR023827">
    <property type="entry name" value="Peptidase_S8_Asp-AS"/>
</dbReference>
<reference evidence="8 9" key="1">
    <citation type="journal article" date="2014" name="BMC Genomics">
        <title>Comparative genome sequencing reveals chemotype-specific gene clusters in the toxigenic black mold Stachybotrys.</title>
        <authorList>
            <person name="Semeiks J."/>
            <person name="Borek D."/>
            <person name="Otwinowski Z."/>
            <person name="Grishin N.V."/>
        </authorList>
    </citation>
    <scope>NUCLEOTIDE SEQUENCE [LARGE SCALE GENOMIC DNA]</scope>
    <source>
        <strain evidence="9">CBS 109288 / IBT 7711</strain>
    </source>
</reference>
<dbReference type="GO" id="GO:0004252">
    <property type="term" value="F:serine-type endopeptidase activity"/>
    <property type="evidence" value="ECO:0007669"/>
    <property type="project" value="UniProtKB-UniRule"/>
</dbReference>
<dbReference type="PROSITE" id="PS00138">
    <property type="entry name" value="SUBTILASE_SER"/>
    <property type="match status" value="1"/>
</dbReference>
<dbReference type="HOGENOM" id="CLU_050075_1_0_1"/>
<keyword evidence="2 5" id="KW-0645">Protease</keyword>
<dbReference type="Gene3D" id="3.40.50.200">
    <property type="entry name" value="Peptidase S8/S53 domain"/>
    <property type="match status" value="1"/>
</dbReference>
<dbReference type="PROSITE" id="PS51892">
    <property type="entry name" value="SUBTILASE"/>
    <property type="match status" value="1"/>
</dbReference>
<evidence type="ECO:0000256" key="1">
    <source>
        <dbReference type="ARBA" id="ARBA00011073"/>
    </source>
</evidence>
<dbReference type="InterPro" id="IPR036852">
    <property type="entry name" value="Peptidase_S8/S53_dom_sf"/>
</dbReference>
<evidence type="ECO:0000313" key="9">
    <source>
        <dbReference type="Proteomes" id="UP000028045"/>
    </source>
</evidence>
<evidence type="ECO:0000256" key="2">
    <source>
        <dbReference type="ARBA" id="ARBA00022670"/>
    </source>
</evidence>
<keyword evidence="4 5" id="KW-0720">Serine protease</keyword>
<dbReference type="PRINTS" id="PR00723">
    <property type="entry name" value="SUBTILISIN"/>
</dbReference>
<feature type="active site" description="Charge relay system" evidence="5">
    <location>
        <position position="37"/>
    </location>
</feature>
<organism evidence="8 9">
    <name type="scientific">Stachybotrys chartarum (strain CBS 109288 / IBT 7711)</name>
    <name type="common">Toxic black mold</name>
    <name type="synonym">Stilbospora chartarum</name>
    <dbReference type="NCBI Taxonomy" id="1280523"/>
    <lineage>
        <taxon>Eukaryota</taxon>
        <taxon>Fungi</taxon>
        <taxon>Dikarya</taxon>
        <taxon>Ascomycota</taxon>
        <taxon>Pezizomycotina</taxon>
        <taxon>Sordariomycetes</taxon>
        <taxon>Hypocreomycetidae</taxon>
        <taxon>Hypocreales</taxon>
        <taxon>Stachybotryaceae</taxon>
        <taxon>Stachybotrys</taxon>
    </lineage>
</organism>
<dbReference type="InterPro" id="IPR015500">
    <property type="entry name" value="Peptidase_S8_subtilisin-rel"/>
</dbReference>
<sequence length="317" mass="34526">MDNSESAKQWFTDLRSDAHRVIDNRPIARRSKIAILDSGIDWSHPAFRESVAAGRIVAKSFVEGLRGDQDSNGHGTHAAHVTLKVAPNSKLFIARVIEDGTPIEFEKNSTAIVEAIKWTVSQGVDIISMSFGYRVANDEIKVAIRDAFHQGVIFVAAASNSGVNPRSPISFPANMRQVICVHSSDGSGNPSPRNPPATSDCDLSILGEGVAAAWPQELYTERQDKLRVASGTSVAAPIAAGLAALIIEYAAQEGPEDEVVTHWMQLRHCDEMRKAFGVLARERSGYRSIAPSSLFDYHGDEMHRRVAGRINDVLDSL</sequence>
<evidence type="ECO:0000256" key="4">
    <source>
        <dbReference type="ARBA" id="ARBA00022825"/>
    </source>
</evidence>
<dbReference type="InterPro" id="IPR000209">
    <property type="entry name" value="Peptidase_S8/S53_dom"/>
</dbReference>
<feature type="domain" description="Peptidase S8/S53" evidence="7">
    <location>
        <begin position="31"/>
        <end position="256"/>
    </location>
</feature>
<accession>A0A084BCE3</accession>
<dbReference type="GO" id="GO:0006508">
    <property type="term" value="P:proteolysis"/>
    <property type="evidence" value="ECO:0007669"/>
    <property type="project" value="UniProtKB-KW"/>
</dbReference>
<dbReference type="Proteomes" id="UP000028045">
    <property type="component" value="Unassembled WGS sequence"/>
</dbReference>
<evidence type="ECO:0000313" key="8">
    <source>
        <dbReference type="EMBL" id="KEY75222.1"/>
    </source>
</evidence>
<evidence type="ECO:0000256" key="5">
    <source>
        <dbReference type="PROSITE-ProRule" id="PRU01240"/>
    </source>
</evidence>
<keyword evidence="9" id="KW-1185">Reference proteome</keyword>
<dbReference type="InterPro" id="IPR050131">
    <property type="entry name" value="Peptidase_S8_subtilisin-like"/>
</dbReference>
<dbReference type="InterPro" id="IPR023828">
    <property type="entry name" value="Peptidase_S8_Ser-AS"/>
</dbReference>
<keyword evidence="3 5" id="KW-0378">Hydrolase</keyword>
<evidence type="ECO:0000259" key="7">
    <source>
        <dbReference type="Pfam" id="PF00082"/>
    </source>
</evidence>
<dbReference type="PANTHER" id="PTHR43806">
    <property type="entry name" value="PEPTIDASE S8"/>
    <property type="match status" value="1"/>
</dbReference>
<feature type="active site" description="Charge relay system" evidence="5">
    <location>
        <position position="74"/>
    </location>
</feature>
<evidence type="ECO:0000256" key="3">
    <source>
        <dbReference type="ARBA" id="ARBA00022801"/>
    </source>
</evidence>
<dbReference type="SUPFAM" id="SSF52743">
    <property type="entry name" value="Subtilisin-like"/>
    <property type="match status" value="1"/>
</dbReference>
<dbReference type="EMBL" id="KL647391">
    <property type="protein sequence ID" value="KEY75222.1"/>
    <property type="molecule type" value="Genomic_DNA"/>
</dbReference>
<dbReference type="PANTHER" id="PTHR43806:SF11">
    <property type="entry name" value="CEREVISIN-RELATED"/>
    <property type="match status" value="1"/>
</dbReference>
<dbReference type="PROSITE" id="PS00136">
    <property type="entry name" value="SUBTILASE_ASP"/>
    <property type="match status" value="1"/>
</dbReference>
<dbReference type="OrthoDB" id="206201at2759"/>
<protein>
    <recommendedName>
        <fullName evidence="7">Peptidase S8/S53 domain-containing protein</fullName>
    </recommendedName>
</protein>
<dbReference type="Pfam" id="PF00082">
    <property type="entry name" value="Peptidase_S8"/>
    <property type="match status" value="1"/>
</dbReference>
<comment type="similarity">
    <text evidence="1 5 6">Belongs to the peptidase S8 family.</text>
</comment>
<evidence type="ECO:0000256" key="6">
    <source>
        <dbReference type="RuleBase" id="RU003355"/>
    </source>
</evidence>
<dbReference type="AlphaFoldDB" id="A0A084BCE3"/>
<name>A0A084BCE3_STACB</name>
<proteinExistence type="inferred from homology"/>
<gene>
    <name evidence="8" type="ORF">S7711_07137</name>
</gene>
<feature type="active site" description="Charge relay system" evidence="5">
    <location>
        <position position="233"/>
    </location>
</feature>